<proteinExistence type="inferred from homology"/>
<dbReference type="PROSITE" id="PS00712">
    <property type="entry name" value="RIBOSOMAL_S17E"/>
    <property type="match status" value="1"/>
</dbReference>
<gene>
    <name evidence="4" type="primary">rps17e</name>
    <name evidence="6" type="ORF">Metus_0006</name>
</gene>
<dbReference type="PANTHER" id="PTHR10732">
    <property type="entry name" value="40S RIBOSOMAL PROTEIN S17"/>
    <property type="match status" value="1"/>
</dbReference>
<evidence type="ECO:0000256" key="4">
    <source>
        <dbReference type="HAMAP-Rule" id="MF_00511"/>
    </source>
</evidence>
<dbReference type="NCBIfam" id="NF002242">
    <property type="entry name" value="PRK01151.1"/>
    <property type="match status" value="1"/>
</dbReference>
<accession>A0A444L8S1</accession>
<dbReference type="HAMAP" id="MF_00511">
    <property type="entry name" value="Ribosomal_eS17"/>
    <property type="match status" value="1"/>
</dbReference>
<comment type="similarity">
    <text evidence="1 4">Belongs to the eukaryotic ribosomal protein eS17 family.</text>
</comment>
<evidence type="ECO:0000256" key="2">
    <source>
        <dbReference type="ARBA" id="ARBA00022980"/>
    </source>
</evidence>
<feature type="region of interest" description="Disordered" evidence="5">
    <location>
        <begin position="62"/>
        <end position="141"/>
    </location>
</feature>
<evidence type="ECO:0000313" key="7">
    <source>
        <dbReference type="Proteomes" id="UP000288215"/>
    </source>
</evidence>
<evidence type="ECO:0000256" key="5">
    <source>
        <dbReference type="SAM" id="MobiDB-lite"/>
    </source>
</evidence>
<evidence type="ECO:0000313" key="6">
    <source>
        <dbReference type="EMBL" id="RWX73981.1"/>
    </source>
</evidence>
<dbReference type="GO" id="GO:1990904">
    <property type="term" value="C:ribonucleoprotein complex"/>
    <property type="evidence" value="ECO:0007669"/>
    <property type="project" value="UniProtKB-KW"/>
</dbReference>
<dbReference type="Gene3D" id="1.10.60.20">
    <property type="entry name" value="Ribosomal protein S17e-like"/>
    <property type="match status" value="1"/>
</dbReference>
<dbReference type="EMBL" id="RXGA01000001">
    <property type="protein sequence ID" value="RWX73981.1"/>
    <property type="molecule type" value="Genomic_DNA"/>
</dbReference>
<dbReference type="GO" id="GO:0005840">
    <property type="term" value="C:ribosome"/>
    <property type="evidence" value="ECO:0007669"/>
    <property type="project" value="UniProtKB-KW"/>
</dbReference>
<keyword evidence="2 4" id="KW-0689">Ribosomal protein</keyword>
<dbReference type="AlphaFoldDB" id="A0A444L8S1"/>
<dbReference type="GO" id="GO:0006412">
    <property type="term" value="P:translation"/>
    <property type="evidence" value="ECO:0007669"/>
    <property type="project" value="UniProtKB-UniRule"/>
</dbReference>
<feature type="compositionally biased region" description="Acidic residues" evidence="5">
    <location>
        <begin position="95"/>
        <end position="104"/>
    </location>
</feature>
<reference evidence="6 7" key="1">
    <citation type="submission" date="2018-12" db="EMBL/GenBank/DDBJ databases">
        <title>The complete genome of the methanogenic archaea of the candidate phylum Verstraetearchaeota, obtained from the metagenome of underground thermal water.</title>
        <authorList>
            <person name="Kadnikov V.V."/>
            <person name="Mardanov A.V."/>
            <person name="Beletsky A.V."/>
            <person name="Karnachuk O.V."/>
            <person name="Ravin N.V."/>
        </authorList>
    </citation>
    <scope>NUCLEOTIDE SEQUENCE [LARGE SCALE GENOMIC DNA]</scope>
    <source>
        <strain evidence="6">Ch88</strain>
    </source>
</reference>
<dbReference type="Pfam" id="PF00833">
    <property type="entry name" value="Ribosomal_S17e"/>
    <property type="match status" value="1"/>
</dbReference>
<dbReference type="GO" id="GO:0005829">
    <property type="term" value="C:cytosol"/>
    <property type="evidence" value="ECO:0007669"/>
    <property type="project" value="UniProtKB-ARBA"/>
</dbReference>
<comment type="caution">
    <text evidence="6">The sequence shown here is derived from an EMBL/GenBank/DDBJ whole genome shotgun (WGS) entry which is preliminary data.</text>
</comment>
<dbReference type="SUPFAM" id="SSF116820">
    <property type="entry name" value="Rps17e-like"/>
    <property type="match status" value="1"/>
</dbReference>
<dbReference type="InterPro" id="IPR036401">
    <property type="entry name" value="Ribosomal_eS17_sf"/>
</dbReference>
<dbReference type="PANTHER" id="PTHR10732:SF0">
    <property type="entry name" value="40S RIBOSOMAL PROTEIN S17"/>
    <property type="match status" value="1"/>
</dbReference>
<dbReference type="Proteomes" id="UP000288215">
    <property type="component" value="Unassembled WGS sequence"/>
</dbReference>
<keyword evidence="3 4" id="KW-0687">Ribonucleoprotein</keyword>
<dbReference type="InterPro" id="IPR018273">
    <property type="entry name" value="Ribosomal_eS17_CS"/>
</dbReference>
<name>A0A444L8S1_METS7</name>
<evidence type="ECO:0000256" key="3">
    <source>
        <dbReference type="ARBA" id="ARBA00023274"/>
    </source>
</evidence>
<sequence>MGKVRIGKVKSISNELVLKFGGVFTTNFEENKKLVQQYTDITSKRLKNRVAGYITRLKVNEKKREEAEAAEAEKVAESEPKQTLDIEGEPKALEETAEGPESQEPEAGGGSGEPTDKTTTEAAPAEGENAETSTDVKGAAQ</sequence>
<protein>
    <recommendedName>
        <fullName evidence="4">Small ribosomal subunit protein eS17</fullName>
    </recommendedName>
</protein>
<dbReference type="GO" id="GO:0003735">
    <property type="term" value="F:structural constituent of ribosome"/>
    <property type="evidence" value="ECO:0007669"/>
    <property type="project" value="InterPro"/>
</dbReference>
<organism evidence="6 7">
    <name type="scientific">Methanosuratincola subterraneus</name>
    <dbReference type="NCBI Taxonomy" id="2593994"/>
    <lineage>
        <taxon>Archaea</taxon>
        <taxon>Thermoproteota</taxon>
        <taxon>Methanosuratincolia</taxon>
        <taxon>Candidatus Methanomethylicales</taxon>
        <taxon>Candidatus Methanomethylicaceae</taxon>
        <taxon>Candidatus Methanosuratincola (ex Vanwonterghem et al. 2016)</taxon>
    </lineage>
</organism>
<feature type="compositionally biased region" description="Basic and acidic residues" evidence="5">
    <location>
        <begin position="62"/>
        <end position="94"/>
    </location>
</feature>
<dbReference type="InterPro" id="IPR001210">
    <property type="entry name" value="Ribosomal_eS17"/>
</dbReference>
<evidence type="ECO:0000256" key="1">
    <source>
        <dbReference type="ARBA" id="ARBA00010444"/>
    </source>
</evidence>